<name>A0AAD9N5E2_9ANNE</name>
<dbReference type="NCBIfam" id="TIGR00195">
    <property type="entry name" value="exoDNase_III"/>
    <property type="match status" value="1"/>
</dbReference>
<proteinExistence type="inferred from homology"/>
<comment type="caution">
    <text evidence="17">The sequence shown here is derived from an EMBL/GenBank/DDBJ whole genome shotgun (WGS) entry which is preliminary data.</text>
</comment>
<feature type="binding site" evidence="13">
    <location>
        <position position="228"/>
    </location>
    <ligand>
        <name>Mg(2+)</name>
        <dbReference type="ChEBI" id="CHEBI:18420"/>
        <label>1</label>
    </ligand>
</feature>
<evidence type="ECO:0000259" key="16">
    <source>
        <dbReference type="Pfam" id="PF03372"/>
    </source>
</evidence>
<gene>
    <name evidence="17" type="ORF">LSH36_253g04042</name>
</gene>
<dbReference type="Pfam" id="PF03372">
    <property type="entry name" value="Exo_endo_phos"/>
    <property type="match status" value="1"/>
</dbReference>
<comment type="catalytic activity">
    <reaction evidence="1">
        <text>Exonucleolytic cleavage in the 3'- to 5'-direction to yield nucleoside 5'-phosphates.</text>
        <dbReference type="EC" id="3.1.11.2"/>
    </reaction>
</comment>
<feature type="binding site" evidence="13">
    <location>
        <position position="323"/>
    </location>
    <ligand>
        <name>Mg(2+)</name>
        <dbReference type="ChEBI" id="CHEBI:18420"/>
        <label>1</label>
    </ligand>
</feature>
<reference evidence="17" key="1">
    <citation type="journal article" date="2023" name="Mol. Biol. Evol.">
        <title>Third-Generation Sequencing Reveals the Adaptive Role of the Epigenome in Three Deep-Sea Polychaetes.</title>
        <authorList>
            <person name="Perez M."/>
            <person name="Aroh O."/>
            <person name="Sun Y."/>
            <person name="Lan Y."/>
            <person name="Juniper S.K."/>
            <person name="Young C.R."/>
            <person name="Angers B."/>
            <person name="Qian P.Y."/>
        </authorList>
    </citation>
    <scope>NUCLEOTIDE SEQUENCE</scope>
    <source>
        <strain evidence="17">P08H-3</strain>
    </source>
</reference>
<feature type="site" description="Interaction with DNA substrate" evidence="14">
    <location>
        <position position="324"/>
    </location>
</feature>
<keyword evidence="9 13" id="KW-0460">Magnesium</keyword>
<dbReference type="GO" id="GO:0003677">
    <property type="term" value="F:DNA binding"/>
    <property type="evidence" value="ECO:0007669"/>
    <property type="project" value="InterPro"/>
</dbReference>
<evidence type="ECO:0000256" key="2">
    <source>
        <dbReference type="ARBA" id="ARBA00001936"/>
    </source>
</evidence>
<keyword evidence="6 13" id="KW-0479">Metal-binding</keyword>
<keyword evidence="10 15" id="KW-0234">DNA repair</keyword>
<evidence type="ECO:0000256" key="15">
    <source>
        <dbReference type="RuleBase" id="RU362131"/>
    </source>
</evidence>
<feature type="binding site" evidence="13">
    <location>
        <position position="226"/>
    </location>
    <ligand>
        <name>Mg(2+)</name>
        <dbReference type="ChEBI" id="CHEBI:18420"/>
        <label>1</label>
    </ligand>
</feature>
<evidence type="ECO:0000256" key="4">
    <source>
        <dbReference type="ARBA" id="ARBA00007092"/>
    </source>
</evidence>
<evidence type="ECO:0000313" key="18">
    <source>
        <dbReference type="Proteomes" id="UP001208570"/>
    </source>
</evidence>
<feature type="binding site" evidence="13">
    <location>
        <position position="324"/>
    </location>
    <ligand>
        <name>Mg(2+)</name>
        <dbReference type="ChEBI" id="CHEBI:18420"/>
        <label>1</label>
    </ligand>
</feature>
<dbReference type="PANTHER" id="PTHR22748:SF6">
    <property type="entry name" value="DNA-(APURINIC OR APYRIMIDINIC SITE) ENDONUCLEASE"/>
    <property type="match status" value="1"/>
</dbReference>
<feature type="site" description="Important for catalytic activity" evidence="14">
    <location>
        <position position="298"/>
    </location>
</feature>
<dbReference type="GO" id="GO:0006284">
    <property type="term" value="P:base-excision repair"/>
    <property type="evidence" value="ECO:0007669"/>
    <property type="project" value="TreeGrafter"/>
</dbReference>
<dbReference type="GO" id="GO:0008081">
    <property type="term" value="F:phosphoric diester hydrolase activity"/>
    <property type="evidence" value="ECO:0007669"/>
    <property type="project" value="TreeGrafter"/>
</dbReference>
<dbReference type="EMBL" id="JAODUP010000253">
    <property type="protein sequence ID" value="KAK2154944.1"/>
    <property type="molecule type" value="Genomic_DNA"/>
</dbReference>
<dbReference type="InterPro" id="IPR020847">
    <property type="entry name" value="AP_endonuclease_F1_BS"/>
</dbReference>
<comment type="subcellular location">
    <subcellularLocation>
        <location evidence="3">Nucleus</location>
    </subcellularLocation>
</comment>
<dbReference type="Gene3D" id="3.60.10.10">
    <property type="entry name" value="Endonuclease/exonuclease/phosphatase"/>
    <property type="match status" value="1"/>
</dbReference>
<evidence type="ECO:0000256" key="8">
    <source>
        <dbReference type="ARBA" id="ARBA00022801"/>
    </source>
</evidence>
<dbReference type="GO" id="GO:0008311">
    <property type="term" value="F:double-stranded DNA 3'-5' DNA exonuclease activity"/>
    <property type="evidence" value="ECO:0007669"/>
    <property type="project" value="UniProtKB-EC"/>
</dbReference>
<evidence type="ECO:0000256" key="3">
    <source>
        <dbReference type="ARBA" id="ARBA00004123"/>
    </source>
</evidence>
<dbReference type="GO" id="GO:0005634">
    <property type="term" value="C:nucleus"/>
    <property type="evidence" value="ECO:0007669"/>
    <property type="project" value="UniProtKB-SubCell"/>
</dbReference>
<protein>
    <recommendedName>
        <fullName evidence="5">exodeoxyribonuclease III</fullName>
        <ecNumber evidence="5">3.1.11.2</ecNumber>
    </recommendedName>
</protein>
<evidence type="ECO:0000256" key="1">
    <source>
        <dbReference type="ARBA" id="ARBA00000493"/>
    </source>
</evidence>
<evidence type="ECO:0000256" key="14">
    <source>
        <dbReference type="PIRSR" id="PIRSR604808-3"/>
    </source>
</evidence>
<evidence type="ECO:0000256" key="11">
    <source>
        <dbReference type="ARBA" id="ARBA00023242"/>
    </source>
</evidence>
<accession>A0AAD9N5E2</accession>
<evidence type="ECO:0000256" key="12">
    <source>
        <dbReference type="PIRSR" id="PIRSR604808-1"/>
    </source>
</evidence>
<dbReference type="PROSITE" id="PS00726">
    <property type="entry name" value="AP_NUCLEASE_F1_1"/>
    <property type="match status" value="1"/>
</dbReference>
<evidence type="ECO:0000256" key="9">
    <source>
        <dbReference type="ARBA" id="ARBA00022842"/>
    </source>
</evidence>
<evidence type="ECO:0000256" key="6">
    <source>
        <dbReference type="ARBA" id="ARBA00022723"/>
    </source>
</evidence>
<feature type="binding site" evidence="13">
    <location>
        <position position="114"/>
    </location>
    <ligand>
        <name>Mg(2+)</name>
        <dbReference type="ChEBI" id="CHEBI:18420"/>
        <label>1</label>
    </ligand>
</feature>
<evidence type="ECO:0000313" key="17">
    <source>
        <dbReference type="EMBL" id="KAK2154944.1"/>
    </source>
</evidence>
<comment type="similarity">
    <text evidence="4 15">Belongs to the DNA repair enzymes AP/ExoA family.</text>
</comment>
<dbReference type="InterPro" id="IPR005135">
    <property type="entry name" value="Endo/exonuclease/phosphatase"/>
</dbReference>
<dbReference type="PROSITE" id="PS51435">
    <property type="entry name" value="AP_NUCLEASE_F1_4"/>
    <property type="match status" value="1"/>
</dbReference>
<dbReference type="InterPro" id="IPR004808">
    <property type="entry name" value="AP_endonuc_1"/>
</dbReference>
<feature type="binding site" evidence="13">
    <location>
        <position position="86"/>
    </location>
    <ligand>
        <name>Mg(2+)</name>
        <dbReference type="ChEBI" id="CHEBI:18420"/>
        <label>1</label>
    </ligand>
</feature>
<evidence type="ECO:0000256" key="10">
    <source>
        <dbReference type="ARBA" id="ARBA00023204"/>
    </source>
</evidence>
<dbReference type="FunFam" id="3.60.10.10:FF:000009">
    <property type="entry name" value="DNA-(apurinic or apyrimidinic site) lyase"/>
    <property type="match status" value="1"/>
</dbReference>
<feature type="active site" evidence="12">
    <location>
        <position position="186"/>
    </location>
</feature>
<dbReference type="NCBIfam" id="TIGR00633">
    <property type="entry name" value="xth"/>
    <property type="match status" value="1"/>
</dbReference>
<comment type="cofactor">
    <cofactor evidence="2">
        <name>Mn(2+)</name>
        <dbReference type="ChEBI" id="CHEBI:29035"/>
    </cofactor>
</comment>
<evidence type="ECO:0000256" key="5">
    <source>
        <dbReference type="ARBA" id="ARBA00012115"/>
    </source>
</evidence>
<feature type="active site" description="Proton donor/acceptor" evidence="12">
    <location>
        <position position="226"/>
    </location>
</feature>
<keyword evidence="18" id="KW-1185">Reference proteome</keyword>
<dbReference type="CDD" id="cd09087">
    <property type="entry name" value="Ape1-like_AP-endo"/>
    <property type="match status" value="1"/>
</dbReference>
<dbReference type="Proteomes" id="UP001208570">
    <property type="component" value="Unassembled WGS sequence"/>
</dbReference>
<keyword evidence="11" id="KW-0539">Nucleus</keyword>
<dbReference type="PANTHER" id="PTHR22748">
    <property type="entry name" value="AP ENDONUCLEASE"/>
    <property type="match status" value="1"/>
</dbReference>
<dbReference type="AlphaFoldDB" id="A0AAD9N5E2"/>
<feature type="domain" description="Endonuclease/exonuclease/phosphatase" evidence="16">
    <location>
        <begin position="84"/>
        <end position="324"/>
    </location>
</feature>
<keyword evidence="7 15" id="KW-0227">DNA damage</keyword>
<organism evidence="17 18">
    <name type="scientific">Paralvinella palmiformis</name>
    <dbReference type="NCBI Taxonomy" id="53620"/>
    <lineage>
        <taxon>Eukaryota</taxon>
        <taxon>Metazoa</taxon>
        <taxon>Spiralia</taxon>
        <taxon>Lophotrochozoa</taxon>
        <taxon>Annelida</taxon>
        <taxon>Polychaeta</taxon>
        <taxon>Sedentaria</taxon>
        <taxon>Canalipalpata</taxon>
        <taxon>Terebellida</taxon>
        <taxon>Terebelliformia</taxon>
        <taxon>Alvinellidae</taxon>
        <taxon>Paralvinella</taxon>
    </lineage>
</organism>
<dbReference type="GO" id="GO:0046872">
    <property type="term" value="F:metal ion binding"/>
    <property type="evidence" value="ECO:0007669"/>
    <property type="project" value="UniProtKB-KW"/>
</dbReference>
<feature type="site" description="Transition state stabilizer" evidence="14">
    <location>
        <position position="228"/>
    </location>
</feature>
<dbReference type="InterPro" id="IPR036691">
    <property type="entry name" value="Endo/exonu/phosph_ase_sf"/>
</dbReference>
<sequence>MVNIRLSVNKRIISTTVLFWRENQTYIADLCRSFAMGPKRKSEEGNGTPKKAKVCADIPDVTKIDFSCEAKTKDGKKWNMKFSSWNINGIRAWCEKNGHSYITAESPDILCLQETKCEKNKIPRDVEIEGYHRYWLSGDKEGYSGTGLYSKVKPIEVKYGLGIEKHDKEGRVITAEYEKFYMVTAYVPNAGRGLPRLGYRHDEWDPDFTAYLKELDKKKPVIMCGDLNVAHKEIDLANPKSNKKSAGFTPEEREGMTNLLSEGFVDSFRELYPEEKGAYSFWTFMGNARAKNVGWRLDYFIISERLKPNLCDNVIRKDVFGSDHCPITLFMNL</sequence>
<dbReference type="SUPFAM" id="SSF56219">
    <property type="entry name" value="DNase I-like"/>
    <property type="match status" value="1"/>
</dbReference>
<evidence type="ECO:0000256" key="13">
    <source>
        <dbReference type="PIRSR" id="PIRSR604808-2"/>
    </source>
</evidence>
<keyword evidence="13" id="KW-0464">Manganese</keyword>
<comment type="cofactor">
    <cofactor evidence="13 15">
        <name>Mg(2+)</name>
        <dbReference type="ChEBI" id="CHEBI:18420"/>
    </cofactor>
    <cofactor evidence="13 15">
        <name>Mn(2+)</name>
        <dbReference type="ChEBI" id="CHEBI:29035"/>
    </cofactor>
    <text evidence="13 15">Probably binds two magnesium or manganese ions per subunit.</text>
</comment>
<keyword evidence="8" id="KW-0378">Hydrolase</keyword>
<dbReference type="EC" id="3.1.11.2" evidence="5"/>
<dbReference type="GO" id="GO:0003906">
    <property type="term" value="F:DNA-(apurinic or apyrimidinic site) endonuclease activity"/>
    <property type="evidence" value="ECO:0007669"/>
    <property type="project" value="TreeGrafter"/>
</dbReference>
<feature type="active site" description="Proton acceptor" evidence="12">
    <location>
        <position position="324"/>
    </location>
</feature>
<evidence type="ECO:0000256" key="7">
    <source>
        <dbReference type="ARBA" id="ARBA00022763"/>
    </source>
</evidence>